<accession>A0AC60W0H4</accession>
<proteinExistence type="predicted"/>
<protein>
    <submittedName>
        <fullName evidence="1">TIGR00725 family protein</fullName>
    </submittedName>
</protein>
<sequence>MPKKIQILVIGHNTNGCTEEHSKIAYETGAEVAKSGSVLISGGLGGVMLAACHGAHDANGLTVGIIPQKDASEANEYCDVVIPTGMGLMRDFLNSHSADGIIIIGGGSGTLSEICAAYMDKKPMVSIRNMGGVTQQFIDNYVDHRKNIKIIGVDTPKQAVDKILELITASK</sequence>
<reference evidence="1 2" key="1">
    <citation type="journal article" date="2020" name="Appl. Environ. Microbiol.">
        <title>Genomic Characteristics of a Novel Species of Ammonia-Oxidizing Archaea from the Jiulong River Estuary.</title>
        <authorList>
            <person name="Zou D."/>
            <person name="Wan R."/>
            <person name="Han L."/>
            <person name="Xu M.N."/>
            <person name="Liu Y."/>
            <person name="Liu H."/>
            <person name="Kao S.J."/>
            <person name="Li M."/>
        </authorList>
    </citation>
    <scope>NUCLEOTIDE SEQUENCE [LARGE SCALE GENOMIC DNA]</scope>
    <source>
        <strain evidence="1">W1bin1</strain>
    </source>
</reference>
<evidence type="ECO:0000313" key="2">
    <source>
        <dbReference type="Proteomes" id="UP000559653"/>
    </source>
</evidence>
<dbReference type="EMBL" id="JACEMZ010000075">
    <property type="protein sequence ID" value="MBA4453111.1"/>
    <property type="molecule type" value="Genomic_DNA"/>
</dbReference>
<evidence type="ECO:0000313" key="1">
    <source>
        <dbReference type="EMBL" id="MBA4453111.1"/>
    </source>
</evidence>
<dbReference type="Proteomes" id="UP000559653">
    <property type="component" value="Unassembled WGS sequence"/>
</dbReference>
<organism evidence="1 2">
    <name type="scientific">Candidatus Nitrosomaritimum aestuariumsis</name>
    <dbReference type="NCBI Taxonomy" id="3342354"/>
    <lineage>
        <taxon>Archaea</taxon>
        <taxon>Nitrososphaerota</taxon>
        <taxon>Nitrososphaeria</taxon>
        <taxon>Nitrosopumilales</taxon>
        <taxon>Nitrosopumilaceae</taxon>
        <taxon>Candidatus Nitrosomaritimum</taxon>
    </lineage>
</organism>
<comment type="caution">
    <text evidence="1">The sequence shown here is derived from an EMBL/GenBank/DDBJ whole genome shotgun (WGS) entry which is preliminary data.</text>
</comment>
<gene>
    <name evidence="1" type="ORF">H2B03_08125</name>
</gene>
<name>A0AC60W0H4_9ARCH</name>